<feature type="binding site" evidence="8">
    <location>
        <position position="591"/>
    </location>
    <ligand>
        <name>ATP</name>
        <dbReference type="ChEBI" id="CHEBI:30616"/>
    </ligand>
</feature>
<gene>
    <name evidence="8 11" type="primary">valS</name>
    <name evidence="11" type="ORF">GCM10022288_24680</name>
</gene>
<dbReference type="EMBL" id="BAABBX010000016">
    <property type="protein sequence ID" value="GAA4192433.1"/>
    <property type="molecule type" value="Genomic_DNA"/>
</dbReference>
<dbReference type="EC" id="6.1.1.9" evidence="8"/>
<accession>A0ABP8AWW5</accession>
<comment type="subunit">
    <text evidence="8">Monomer.</text>
</comment>
<reference evidence="12" key="1">
    <citation type="journal article" date="2019" name="Int. J. Syst. Evol. Microbiol.">
        <title>The Global Catalogue of Microorganisms (GCM) 10K type strain sequencing project: providing services to taxonomists for standard genome sequencing and annotation.</title>
        <authorList>
            <consortium name="The Broad Institute Genomics Platform"/>
            <consortium name="The Broad Institute Genome Sequencing Center for Infectious Disease"/>
            <person name="Wu L."/>
            <person name="Ma J."/>
        </authorList>
    </citation>
    <scope>NUCLEOTIDE SEQUENCE [LARGE SCALE GENOMIC DNA]</scope>
    <source>
        <strain evidence="12">JCM 17593</strain>
    </source>
</reference>
<dbReference type="Gene3D" id="1.10.730.10">
    <property type="entry name" value="Isoleucyl-tRNA Synthetase, Domain 1"/>
    <property type="match status" value="1"/>
</dbReference>
<keyword evidence="5 8" id="KW-0648">Protein biosynthesis</keyword>
<feature type="short sequence motif" description="'HIGH' region" evidence="8">
    <location>
        <begin position="51"/>
        <end position="61"/>
    </location>
</feature>
<sequence length="859" mass="94915">MTAIPDKPALEGLEAKWGEVWRSSGTYSFDRKAALEASDRSCIYSIDTPPPTASGSLHIGHVFSYAHTDVVARYHRMRGKTVFYPIGWDDNGLPTERRVQNYYGVRCDPSLPYRPDFQPPYEGGDNKSSRAADQVPISRRNFIELCERLTEEDEKQFEELFRLLGLSVDWAQTYRTIGPESIRASQLAFVHGVERGEAYQDWAPTLWDVTFRSAVAQAELEDRDQPGAYHRLAFHGAEGDVFIETTRPELLAACVALVAHPDDERYRPLFGTTVRTPIFDVEVPVLAHHLAQADKGTGIAMVCTFGDVTDVTWWRELQLPTRAIIGFDGRIVAEAPEAITSEAGRDAFAQLAGLTVFSAKKTMVELLTASGELIGEPKPIQHPVKFYEKGDRPLEIVSTRQWYVKNGGKDDALRARLIEAGRELDWNPDFMRVRYENWVNGLAGDWLISRQRFFGVPIPVWYRVDENGETQFDQVILPEPAQLPVDPSSDAPTGFDESQRGQAGGFVGELDIMDTWMTSSLTPQIAAGWERDPELFAALFPFDLRPQAQDIIRTWLFSTVLRAVQQHDSLPWRHAAISGFIVDPDRKKMSKSKGNVVTPASILEQHGSDATRYWAASSRLGADAAFDINNPTQLKIGRRLAIKVLNAAKFVLGFESTEGAEITAELDKAMLRELAKVVADATAAFESYDHARALEVTETFFWTFCDDYLELVKERAHGAAGAAGQASAVAALRLALSVLLRLLAPVIPYATEETWSWFNSGSVHTAAWPESEELAAGGEGPAVLSVASQALVGIRRTKTDAKVSQKTPITSLTLTGTDEQLAALRLAEDDLKAVGRIAAVEYAPGESVTVRGAELGDLS</sequence>
<name>A0ABP8AWW5_9MICO</name>
<dbReference type="InterPro" id="IPR013155">
    <property type="entry name" value="M/V/L/I-tRNA-synth_anticd-bd"/>
</dbReference>
<keyword evidence="3 8" id="KW-0547">Nucleotide-binding</keyword>
<evidence type="ECO:0000256" key="7">
    <source>
        <dbReference type="ARBA" id="ARBA00047552"/>
    </source>
</evidence>
<evidence type="ECO:0000259" key="10">
    <source>
        <dbReference type="Pfam" id="PF08264"/>
    </source>
</evidence>
<keyword evidence="6 8" id="KW-0030">Aminoacyl-tRNA synthetase</keyword>
<dbReference type="PANTHER" id="PTHR11946:SF93">
    <property type="entry name" value="VALINE--TRNA LIGASE, CHLOROPLASTIC_MITOCHONDRIAL 2"/>
    <property type="match status" value="1"/>
</dbReference>
<evidence type="ECO:0000256" key="5">
    <source>
        <dbReference type="ARBA" id="ARBA00022917"/>
    </source>
</evidence>
<dbReference type="SUPFAM" id="SSF50677">
    <property type="entry name" value="ValRS/IleRS/LeuRS editing domain"/>
    <property type="match status" value="1"/>
</dbReference>
<evidence type="ECO:0000313" key="11">
    <source>
        <dbReference type="EMBL" id="GAA4192433.1"/>
    </source>
</evidence>
<protein>
    <recommendedName>
        <fullName evidence="8">Valine--tRNA ligase</fullName>
        <ecNumber evidence="8">6.1.1.9</ecNumber>
    </recommendedName>
    <alternativeName>
        <fullName evidence="8">Valyl-tRNA synthetase</fullName>
        <shortName evidence="8">ValRS</shortName>
    </alternativeName>
</protein>
<keyword evidence="2 8" id="KW-0436">Ligase</keyword>
<dbReference type="NCBIfam" id="NF000540">
    <property type="entry name" value="alt_ValS"/>
    <property type="match status" value="1"/>
</dbReference>
<evidence type="ECO:0000256" key="8">
    <source>
        <dbReference type="HAMAP-Rule" id="MF_02005"/>
    </source>
</evidence>
<dbReference type="PRINTS" id="PR00986">
    <property type="entry name" value="TRNASYNTHVAL"/>
</dbReference>
<comment type="similarity">
    <text evidence="8">Belongs to the class-I aminoacyl-tRNA synthetase family. ValS type 2 subfamily.</text>
</comment>
<evidence type="ECO:0000256" key="4">
    <source>
        <dbReference type="ARBA" id="ARBA00022840"/>
    </source>
</evidence>
<comment type="caution">
    <text evidence="11">The sequence shown here is derived from an EMBL/GenBank/DDBJ whole genome shotgun (WGS) entry which is preliminary data.</text>
</comment>
<dbReference type="InterPro" id="IPR002303">
    <property type="entry name" value="Valyl-tRNA_ligase"/>
</dbReference>
<dbReference type="SUPFAM" id="SSF47323">
    <property type="entry name" value="Anticodon-binding domain of a subclass of class I aminoacyl-tRNA synthetases"/>
    <property type="match status" value="1"/>
</dbReference>
<dbReference type="NCBIfam" id="NF009687">
    <property type="entry name" value="PRK13208.1"/>
    <property type="match status" value="1"/>
</dbReference>
<dbReference type="PANTHER" id="PTHR11946">
    <property type="entry name" value="VALYL-TRNA SYNTHETASES"/>
    <property type="match status" value="1"/>
</dbReference>
<dbReference type="HAMAP" id="MF_02005">
    <property type="entry name" value="Val_tRNA_synth_type2"/>
    <property type="match status" value="1"/>
</dbReference>
<proteinExistence type="inferred from homology"/>
<dbReference type="InterPro" id="IPR001412">
    <property type="entry name" value="aa-tRNA-synth_I_CS"/>
</dbReference>
<dbReference type="GO" id="GO:0016874">
    <property type="term" value="F:ligase activity"/>
    <property type="evidence" value="ECO:0007669"/>
    <property type="project" value="UniProtKB-KW"/>
</dbReference>
<comment type="domain">
    <text evidence="8">ValRS has two distinct active sites: one for aminoacylation and one for editing. The misactivated threonine is translocated from the active site to the editing site.</text>
</comment>
<feature type="domain" description="Aminoacyl-tRNA synthetase class Ia" evidence="9">
    <location>
        <begin position="133"/>
        <end position="626"/>
    </location>
</feature>
<comment type="subcellular location">
    <subcellularLocation>
        <location evidence="8">Cytoplasm</location>
    </subcellularLocation>
</comment>
<dbReference type="InterPro" id="IPR002300">
    <property type="entry name" value="aa-tRNA-synth_Ia"/>
</dbReference>
<feature type="domain" description="Aminoacyl-tRNA synthetase class Ia" evidence="9">
    <location>
        <begin position="18"/>
        <end position="105"/>
    </location>
</feature>
<evidence type="ECO:0000313" key="12">
    <source>
        <dbReference type="Proteomes" id="UP001500213"/>
    </source>
</evidence>
<dbReference type="Pfam" id="PF00133">
    <property type="entry name" value="tRNA-synt_1"/>
    <property type="match status" value="2"/>
</dbReference>
<feature type="domain" description="Methionyl/Valyl/Leucyl/Isoleucyl-tRNA synthetase anticodon-binding" evidence="10">
    <location>
        <begin position="667"/>
        <end position="809"/>
    </location>
</feature>
<dbReference type="PROSITE" id="PS00178">
    <property type="entry name" value="AA_TRNA_LIGASE_I"/>
    <property type="match status" value="1"/>
</dbReference>
<dbReference type="SUPFAM" id="SSF52374">
    <property type="entry name" value="Nucleotidylyl transferase"/>
    <property type="match status" value="1"/>
</dbReference>
<dbReference type="InterPro" id="IPR009080">
    <property type="entry name" value="tRNAsynth_Ia_anticodon-bd"/>
</dbReference>
<comment type="catalytic activity">
    <reaction evidence="7 8">
        <text>tRNA(Val) + L-valine + ATP = L-valyl-tRNA(Val) + AMP + diphosphate</text>
        <dbReference type="Rhea" id="RHEA:10704"/>
        <dbReference type="Rhea" id="RHEA-COMP:9672"/>
        <dbReference type="Rhea" id="RHEA-COMP:9708"/>
        <dbReference type="ChEBI" id="CHEBI:30616"/>
        <dbReference type="ChEBI" id="CHEBI:33019"/>
        <dbReference type="ChEBI" id="CHEBI:57762"/>
        <dbReference type="ChEBI" id="CHEBI:78442"/>
        <dbReference type="ChEBI" id="CHEBI:78537"/>
        <dbReference type="ChEBI" id="CHEBI:456215"/>
        <dbReference type="EC" id="6.1.1.9"/>
    </reaction>
</comment>
<dbReference type="InterPro" id="IPR014729">
    <property type="entry name" value="Rossmann-like_a/b/a_fold"/>
</dbReference>
<feature type="short sequence motif" description="'KMSKS' region" evidence="8">
    <location>
        <begin position="588"/>
        <end position="592"/>
    </location>
</feature>
<evidence type="ECO:0000259" key="9">
    <source>
        <dbReference type="Pfam" id="PF00133"/>
    </source>
</evidence>
<comment type="function">
    <text evidence="8">Catalyzes the attachment of valine to tRNA(Val). As ValRS can inadvertently accommodate and process structurally similar amino acids such as threonine, to avoid such errors, it has a 'posttransfer' editing activity that hydrolyzes mischarged Thr-tRNA(Val) in a tRNA-dependent manner.</text>
</comment>
<evidence type="ECO:0000256" key="1">
    <source>
        <dbReference type="ARBA" id="ARBA00022490"/>
    </source>
</evidence>
<evidence type="ECO:0000256" key="3">
    <source>
        <dbReference type="ARBA" id="ARBA00022741"/>
    </source>
</evidence>
<dbReference type="InterPro" id="IPR009008">
    <property type="entry name" value="Val/Leu/Ile-tRNA-synth_edit"/>
</dbReference>
<dbReference type="RefSeq" id="WP_344777351.1">
    <property type="nucleotide sequence ID" value="NZ_BAABBX010000016.1"/>
</dbReference>
<dbReference type="Pfam" id="PF08264">
    <property type="entry name" value="Anticodon_1"/>
    <property type="match status" value="1"/>
</dbReference>
<evidence type="ECO:0000256" key="6">
    <source>
        <dbReference type="ARBA" id="ARBA00023146"/>
    </source>
</evidence>
<keyword evidence="12" id="KW-1185">Reference proteome</keyword>
<dbReference type="InterPro" id="IPR022874">
    <property type="entry name" value="Valine-tRNA_ligase_type_2"/>
</dbReference>
<keyword evidence="4 8" id="KW-0067">ATP-binding</keyword>
<dbReference type="InterPro" id="IPR048044">
    <property type="entry name" value="Valyl-tRNA_ligase_actino"/>
</dbReference>
<dbReference type="Gene3D" id="3.40.50.620">
    <property type="entry name" value="HUPs"/>
    <property type="match status" value="2"/>
</dbReference>
<evidence type="ECO:0000256" key="2">
    <source>
        <dbReference type="ARBA" id="ARBA00022598"/>
    </source>
</evidence>
<dbReference type="Proteomes" id="UP001500213">
    <property type="component" value="Unassembled WGS sequence"/>
</dbReference>
<keyword evidence="1 8" id="KW-0963">Cytoplasm</keyword>
<organism evidence="11 12">
    <name type="scientific">Gryllotalpicola kribbensis</name>
    <dbReference type="NCBI Taxonomy" id="993084"/>
    <lineage>
        <taxon>Bacteria</taxon>
        <taxon>Bacillati</taxon>
        <taxon>Actinomycetota</taxon>
        <taxon>Actinomycetes</taxon>
        <taxon>Micrococcales</taxon>
        <taxon>Microbacteriaceae</taxon>
        <taxon>Gryllotalpicola</taxon>
    </lineage>
</organism>